<keyword evidence="1" id="KW-0812">Transmembrane</keyword>
<dbReference type="Proteomes" id="UP000295689">
    <property type="component" value="Unassembled WGS sequence"/>
</dbReference>
<keyword evidence="1" id="KW-1133">Transmembrane helix</keyword>
<accession>A0A4R2B8D1</accession>
<dbReference type="AlphaFoldDB" id="A0A4R2B8D1"/>
<dbReference type="RefSeq" id="WP_158287135.1">
    <property type="nucleotide sequence ID" value="NZ_JABUHM010000011.1"/>
</dbReference>
<name>A0A4R2B8D1_9BACI</name>
<reference evidence="2 3" key="1">
    <citation type="journal article" date="2015" name="Stand. Genomic Sci.">
        <title>Genomic Encyclopedia of Bacterial and Archaeal Type Strains, Phase III: the genomes of soil and plant-associated and newly described type strains.</title>
        <authorList>
            <person name="Whitman W.B."/>
            <person name="Woyke T."/>
            <person name="Klenk H.P."/>
            <person name="Zhou Y."/>
            <person name="Lilburn T.G."/>
            <person name="Beck B.J."/>
            <person name="De Vos P."/>
            <person name="Vandamme P."/>
            <person name="Eisen J.A."/>
            <person name="Garrity G."/>
            <person name="Hugenholtz P."/>
            <person name="Kyrpides N.C."/>
        </authorList>
    </citation>
    <scope>NUCLEOTIDE SEQUENCE [LARGE SCALE GENOMIC DNA]</scope>
    <source>
        <strain evidence="2 3">CV53</strain>
    </source>
</reference>
<gene>
    <name evidence="2" type="ORF">EV146_11077</name>
</gene>
<evidence type="ECO:0000313" key="2">
    <source>
        <dbReference type="EMBL" id="TCN22593.1"/>
    </source>
</evidence>
<sequence length="51" mass="5979">MIELWLTVIGIMALFFVGLYFFFLAIKSSVDTDDAKRIDKLPEDYPYRDNS</sequence>
<dbReference type="EMBL" id="SLVV01000010">
    <property type="protein sequence ID" value="TCN22593.1"/>
    <property type="molecule type" value="Genomic_DNA"/>
</dbReference>
<organism evidence="2 3">
    <name type="scientific">Mesobacillus foraminis</name>
    <dbReference type="NCBI Taxonomy" id="279826"/>
    <lineage>
        <taxon>Bacteria</taxon>
        <taxon>Bacillati</taxon>
        <taxon>Bacillota</taxon>
        <taxon>Bacilli</taxon>
        <taxon>Bacillales</taxon>
        <taxon>Bacillaceae</taxon>
        <taxon>Mesobacillus</taxon>
    </lineage>
</organism>
<evidence type="ECO:0000256" key="1">
    <source>
        <dbReference type="SAM" id="Phobius"/>
    </source>
</evidence>
<comment type="caution">
    <text evidence="2">The sequence shown here is derived from an EMBL/GenBank/DDBJ whole genome shotgun (WGS) entry which is preliminary data.</text>
</comment>
<keyword evidence="3" id="KW-1185">Reference proteome</keyword>
<protein>
    <submittedName>
        <fullName evidence="2">Uncharacterized protein</fullName>
    </submittedName>
</protein>
<keyword evidence="1" id="KW-0472">Membrane</keyword>
<proteinExistence type="predicted"/>
<feature type="transmembrane region" description="Helical" evidence="1">
    <location>
        <begin position="6"/>
        <end position="26"/>
    </location>
</feature>
<evidence type="ECO:0000313" key="3">
    <source>
        <dbReference type="Proteomes" id="UP000295689"/>
    </source>
</evidence>